<evidence type="ECO:0000313" key="9">
    <source>
        <dbReference type="Proteomes" id="UP000184073"/>
    </source>
</evidence>
<reference evidence="9" key="1">
    <citation type="journal article" date="2017" name="Genome Biol.">
        <title>Comparative genomics reveals high biological diversity and specific adaptations in the industrially and medically important fungal genus Aspergillus.</title>
        <authorList>
            <person name="de Vries R.P."/>
            <person name="Riley R."/>
            <person name="Wiebenga A."/>
            <person name="Aguilar-Osorio G."/>
            <person name="Amillis S."/>
            <person name="Uchima C.A."/>
            <person name="Anderluh G."/>
            <person name="Asadollahi M."/>
            <person name="Askin M."/>
            <person name="Barry K."/>
            <person name="Battaglia E."/>
            <person name="Bayram O."/>
            <person name="Benocci T."/>
            <person name="Braus-Stromeyer S.A."/>
            <person name="Caldana C."/>
            <person name="Canovas D."/>
            <person name="Cerqueira G.C."/>
            <person name="Chen F."/>
            <person name="Chen W."/>
            <person name="Choi C."/>
            <person name="Clum A."/>
            <person name="Dos Santos R.A."/>
            <person name="Damasio A.R."/>
            <person name="Diallinas G."/>
            <person name="Emri T."/>
            <person name="Fekete E."/>
            <person name="Flipphi M."/>
            <person name="Freyberg S."/>
            <person name="Gallo A."/>
            <person name="Gournas C."/>
            <person name="Habgood R."/>
            <person name="Hainaut M."/>
            <person name="Harispe M.L."/>
            <person name="Henrissat B."/>
            <person name="Hilden K.S."/>
            <person name="Hope R."/>
            <person name="Hossain A."/>
            <person name="Karabika E."/>
            <person name="Karaffa L."/>
            <person name="Karanyi Z."/>
            <person name="Krasevec N."/>
            <person name="Kuo A."/>
            <person name="Kusch H."/>
            <person name="LaButti K."/>
            <person name="Lagendijk E.L."/>
            <person name="Lapidus A."/>
            <person name="Levasseur A."/>
            <person name="Lindquist E."/>
            <person name="Lipzen A."/>
            <person name="Logrieco A.F."/>
            <person name="MacCabe A."/>
            <person name="Maekelae M.R."/>
            <person name="Malavazi I."/>
            <person name="Melin P."/>
            <person name="Meyer V."/>
            <person name="Mielnichuk N."/>
            <person name="Miskei M."/>
            <person name="Molnar A.P."/>
            <person name="Mule G."/>
            <person name="Ngan C.Y."/>
            <person name="Orejas M."/>
            <person name="Orosz E."/>
            <person name="Ouedraogo J.P."/>
            <person name="Overkamp K.M."/>
            <person name="Park H.-S."/>
            <person name="Perrone G."/>
            <person name="Piumi F."/>
            <person name="Punt P.J."/>
            <person name="Ram A.F."/>
            <person name="Ramon A."/>
            <person name="Rauscher S."/>
            <person name="Record E."/>
            <person name="Riano-Pachon D.M."/>
            <person name="Robert V."/>
            <person name="Roehrig J."/>
            <person name="Ruller R."/>
            <person name="Salamov A."/>
            <person name="Salih N.S."/>
            <person name="Samson R.A."/>
            <person name="Sandor E."/>
            <person name="Sanguinetti M."/>
            <person name="Schuetze T."/>
            <person name="Sepcic K."/>
            <person name="Shelest E."/>
            <person name="Sherlock G."/>
            <person name="Sophianopoulou V."/>
            <person name="Squina F.M."/>
            <person name="Sun H."/>
            <person name="Susca A."/>
            <person name="Todd R.B."/>
            <person name="Tsang A."/>
            <person name="Unkles S.E."/>
            <person name="van de Wiele N."/>
            <person name="van Rossen-Uffink D."/>
            <person name="Oliveira J.V."/>
            <person name="Vesth T.C."/>
            <person name="Visser J."/>
            <person name="Yu J.-H."/>
            <person name="Zhou M."/>
            <person name="Andersen M.R."/>
            <person name="Archer D.B."/>
            <person name="Baker S.E."/>
            <person name="Benoit I."/>
            <person name="Brakhage A.A."/>
            <person name="Braus G.H."/>
            <person name="Fischer R."/>
            <person name="Frisvad J.C."/>
            <person name="Goldman G.H."/>
            <person name="Houbraken J."/>
            <person name="Oakley B."/>
            <person name="Pocsi I."/>
            <person name="Scazzocchio C."/>
            <person name="Seiboth B."/>
            <person name="vanKuyk P.A."/>
            <person name="Wortman J."/>
            <person name="Dyer P.S."/>
            <person name="Grigoriev I.V."/>
        </authorList>
    </citation>
    <scope>NUCLEOTIDE SEQUENCE [LARGE SCALE GENOMIC DNA]</scope>
    <source>
        <strain evidence="9">CBS 583.65</strain>
    </source>
</reference>
<feature type="region of interest" description="Disordered" evidence="6">
    <location>
        <begin position="1"/>
        <end position="27"/>
    </location>
</feature>
<dbReference type="InterPro" id="IPR021858">
    <property type="entry name" value="Fun_TF"/>
</dbReference>
<dbReference type="PANTHER" id="PTHR37534:SF2">
    <property type="entry name" value="N-ACETYLTRANSFERASE DOMAIN-CONTAINING PROTEIN"/>
    <property type="match status" value="1"/>
</dbReference>
<dbReference type="GO" id="GO:0000981">
    <property type="term" value="F:DNA-binding transcription factor activity, RNA polymerase II-specific"/>
    <property type="evidence" value="ECO:0007669"/>
    <property type="project" value="InterPro"/>
</dbReference>
<dbReference type="RefSeq" id="XP_040664578.1">
    <property type="nucleotide sequence ID" value="XM_040808596.1"/>
</dbReference>
<keyword evidence="4" id="KW-0804">Transcription</keyword>
<feature type="domain" description="Zn(2)-C6 fungal-type" evidence="7">
    <location>
        <begin position="35"/>
        <end position="68"/>
    </location>
</feature>
<dbReference type="STRING" id="1036611.A0A1L9PBI0"/>
<evidence type="ECO:0000256" key="3">
    <source>
        <dbReference type="ARBA" id="ARBA00023125"/>
    </source>
</evidence>
<evidence type="ECO:0000256" key="1">
    <source>
        <dbReference type="ARBA" id="ARBA00004123"/>
    </source>
</evidence>
<protein>
    <recommendedName>
        <fullName evidence="7">Zn(2)-C6 fungal-type domain-containing protein</fullName>
    </recommendedName>
</protein>
<evidence type="ECO:0000256" key="6">
    <source>
        <dbReference type="SAM" id="MobiDB-lite"/>
    </source>
</evidence>
<proteinExistence type="predicted"/>
<dbReference type="Proteomes" id="UP000184073">
    <property type="component" value="Unassembled WGS sequence"/>
</dbReference>
<accession>A0A1L9PBI0</accession>
<keyword evidence="9" id="KW-1185">Reference proteome</keyword>
<dbReference type="GO" id="GO:0008270">
    <property type="term" value="F:zinc ion binding"/>
    <property type="evidence" value="ECO:0007669"/>
    <property type="project" value="InterPro"/>
</dbReference>
<dbReference type="EMBL" id="KV878126">
    <property type="protein sequence ID" value="OJI98815.1"/>
    <property type="molecule type" value="Genomic_DNA"/>
</dbReference>
<keyword evidence="5" id="KW-0539">Nucleus</keyword>
<evidence type="ECO:0000313" key="8">
    <source>
        <dbReference type="EMBL" id="OJI98815.1"/>
    </source>
</evidence>
<sequence length="637" mass="71677">MNFSGATYSSSPGQNQSLPVPAANANVTRKRKTTTCDHCKRKHVKCEPVHTQLGTETCKQCQKDQVACTQTRTAIRFNDVSSKIAKLNNTEDAASGSQVKTKRHRKLVYVDETAELTALYKEDDNDEYPSIGREYDGTASVTSTSLHNNIPTPTDVNLNIQTIPPSGRLHSSYTSSDVLPGSFILRGLVKPDSTSPRYNTLEFCLLGYYIDHLSMWLDLCDPERHFHQVVPQRARSCPPLMNAILAASARHLTRVPKYRTESGAVKYGGRILHNLTDETALHYHSKCIQDLLELGANPEQTGNEDLLAAAIILRFYEEIDYPLQDEQKDDEVFLRVLNMFIEAQIPNMAASSQPSLTATGELSTSPGEIYSSPSSNVFGNASLESRWYISSLRQAAFWVAFRQEVYSAFLKQRPFSMSLSRCDIFRSFTPGEDGLWTARLVIFCADILEFCYGNTAHSTPTHTPHSNSTQSQSQPQTKQRWAQLKYLSQKWIDSLPSGFEPIYVREPDRRQGEVFPEICYLTNIHVAGVQHIELARILLAVYDPDIPKLGLGRKESMRALSEELRAAVLRLCGIAVYNRQNPPSLTTALLGIVVCGEHFDDKTEQIALMELLDELDFHHGWPVGDYRERLKHSWGWP</sequence>
<dbReference type="GeneID" id="63724107"/>
<dbReference type="CDD" id="cd00067">
    <property type="entry name" value="GAL4"/>
    <property type="match status" value="1"/>
</dbReference>
<organism evidence="8 9">
    <name type="scientific">Aspergillus versicolor CBS 583.65</name>
    <dbReference type="NCBI Taxonomy" id="1036611"/>
    <lineage>
        <taxon>Eukaryota</taxon>
        <taxon>Fungi</taxon>
        <taxon>Dikarya</taxon>
        <taxon>Ascomycota</taxon>
        <taxon>Pezizomycotina</taxon>
        <taxon>Eurotiomycetes</taxon>
        <taxon>Eurotiomycetidae</taxon>
        <taxon>Eurotiales</taxon>
        <taxon>Aspergillaceae</taxon>
        <taxon>Aspergillus</taxon>
        <taxon>Aspergillus subgen. Nidulantes</taxon>
    </lineage>
</organism>
<evidence type="ECO:0000259" key="7">
    <source>
        <dbReference type="PROSITE" id="PS00463"/>
    </source>
</evidence>
<keyword evidence="2" id="KW-0805">Transcription regulation</keyword>
<evidence type="ECO:0000256" key="4">
    <source>
        <dbReference type="ARBA" id="ARBA00023163"/>
    </source>
</evidence>
<dbReference type="PANTHER" id="PTHR37534">
    <property type="entry name" value="TRANSCRIPTIONAL ACTIVATOR PROTEIN UGA3"/>
    <property type="match status" value="1"/>
</dbReference>
<dbReference type="GO" id="GO:0005634">
    <property type="term" value="C:nucleus"/>
    <property type="evidence" value="ECO:0007669"/>
    <property type="project" value="UniProtKB-SubCell"/>
</dbReference>
<evidence type="ECO:0000256" key="2">
    <source>
        <dbReference type="ARBA" id="ARBA00023015"/>
    </source>
</evidence>
<dbReference type="PROSITE" id="PS00463">
    <property type="entry name" value="ZN2_CY6_FUNGAL_1"/>
    <property type="match status" value="1"/>
</dbReference>
<comment type="subcellular location">
    <subcellularLocation>
        <location evidence="1">Nucleus</location>
    </subcellularLocation>
</comment>
<evidence type="ECO:0000256" key="5">
    <source>
        <dbReference type="ARBA" id="ARBA00023242"/>
    </source>
</evidence>
<dbReference type="GO" id="GO:0045944">
    <property type="term" value="P:positive regulation of transcription by RNA polymerase II"/>
    <property type="evidence" value="ECO:0007669"/>
    <property type="project" value="TreeGrafter"/>
</dbReference>
<dbReference type="OrthoDB" id="4525710at2759"/>
<keyword evidence="3" id="KW-0238">DNA-binding</keyword>
<dbReference type="InterPro" id="IPR036864">
    <property type="entry name" value="Zn2-C6_fun-type_DNA-bd_sf"/>
</dbReference>
<dbReference type="VEuPathDB" id="FungiDB:ASPVEDRAFT_162347"/>
<dbReference type="SUPFAM" id="SSF57701">
    <property type="entry name" value="Zn2/Cys6 DNA-binding domain"/>
    <property type="match status" value="1"/>
</dbReference>
<dbReference type="Pfam" id="PF11951">
    <property type="entry name" value="Fungal_trans_2"/>
    <property type="match status" value="1"/>
</dbReference>
<dbReference type="AlphaFoldDB" id="A0A1L9PBI0"/>
<name>A0A1L9PBI0_ASPVE</name>
<dbReference type="InterPro" id="IPR001138">
    <property type="entry name" value="Zn2Cys6_DnaBD"/>
</dbReference>
<gene>
    <name evidence="8" type="ORF">ASPVEDRAFT_162347</name>
</gene>
<dbReference type="SMART" id="SM00066">
    <property type="entry name" value="GAL4"/>
    <property type="match status" value="1"/>
</dbReference>
<feature type="compositionally biased region" description="Polar residues" evidence="6">
    <location>
        <begin position="1"/>
        <end position="18"/>
    </location>
</feature>
<dbReference type="GO" id="GO:0000976">
    <property type="term" value="F:transcription cis-regulatory region binding"/>
    <property type="evidence" value="ECO:0007669"/>
    <property type="project" value="TreeGrafter"/>
</dbReference>